<dbReference type="Proteomes" id="UP000188268">
    <property type="component" value="Unassembled WGS sequence"/>
</dbReference>
<dbReference type="InterPro" id="IPR036869">
    <property type="entry name" value="J_dom_sf"/>
</dbReference>
<dbReference type="InterPro" id="IPR001623">
    <property type="entry name" value="DnaJ_domain"/>
</dbReference>
<dbReference type="SMART" id="SM00271">
    <property type="entry name" value="DnaJ"/>
    <property type="match status" value="1"/>
</dbReference>
<dbReference type="SUPFAM" id="SSF46565">
    <property type="entry name" value="Chaperone J-domain"/>
    <property type="match status" value="1"/>
</dbReference>
<feature type="domain" description="J" evidence="2">
    <location>
        <begin position="48"/>
        <end position="116"/>
    </location>
</feature>
<dbReference type="Pfam" id="PF00226">
    <property type="entry name" value="DnaJ"/>
    <property type="match status" value="1"/>
</dbReference>
<evidence type="ECO:0000259" key="2">
    <source>
        <dbReference type="PROSITE" id="PS50076"/>
    </source>
</evidence>
<dbReference type="OMA" id="KEGSWAS"/>
<dbReference type="InterPro" id="IPR053232">
    <property type="entry name" value="DnaJ_C/III_chloroplastic"/>
</dbReference>
<dbReference type="PROSITE" id="PS50076">
    <property type="entry name" value="DNAJ_2"/>
    <property type="match status" value="1"/>
</dbReference>
<keyword evidence="4" id="KW-1185">Reference proteome</keyword>
<name>A0A1R3HCV5_COCAP</name>
<evidence type="ECO:0000313" key="4">
    <source>
        <dbReference type="Proteomes" id="UP000188268"/>
    </source>
</evidence>
<dbReference type="PRINTS" id="PR00625">
    <property type="entry name" value="JDOMAIN"/>
</dbReference>
<proteinExistence type="predicted"/>
<evidence type="ECO:0000256" key="1">
    <source>
        <dbReference type="SAM" id="MobiDB-lite"/>
    </source>
</evidence>
<organism evidence="3 4">
    <name type="scientific">Corchorus capsularis</name>
    <name type="common">Jute</name>
    <dbReference type="NCBI Taxonomy" id="210143"/>
    <lineage>
        <taxon>Eukaryota</taxon>
        <taxon>Viridiplantae</taxon>
        <taxon>Streptophyta</taxon>
        <taxon>Embryophyta</taxon>
        <taxon>Tracheophyta</taxon>
        <taxon>Spermatophyta</taxon>
        <taxon>Magnoliopsida</taxon>
        <taxon>eudicotyledons</taxon>
        <taxon>Gunneridae</taxon>
        <taxon>Pentapetalae</taxon>
        <taxon>rosids</taxon>
        <taxon>malvids</taxon>
        <taxon>Malvales</taxon>
        <taxon>Malvaceae</taxon>
        <taxon>Grewioideae</taxon>
        <taxon>Apeibeae</taxon>
        <taxon>Corchorus</taxon>
    </lineage>
</organism>
<protein>
    <recommendedName>
        <fullName evidence="2">J domain-containing protein</fullName>
    </recommendedName>
</protein>
<gene>
    <name evidence="3" type="ORF">CCACVL1_20051</name>
</gene>
<dbReference type="AlphaFoldDB" id="A0A1R3HCV5"/>
<dbReference type="GO" id="GO:0009507">
    <property type="term" value="C:chloroplast"/>
    <property type="evidence" value="ECO:0007669"/>
    <property type="project" value="TreeGrafter"/>
</dbReference>
<dbReference type="Gene3D" id="1.10.287.110">
    <property type="entry name" value="DnaJ domain"/>
    <property type="match status" value="1"/>
</dbReference>
<comment type="caution">
    <text evidence="3">The sequence shown here is derived from an EMBL/GenBank/DDBJ whole genome shotgun (WGS) entry which is preliminary data.</text>
</comment>
<accession>A0A1R3HCV5</accession>
<reference evidence="3 4" key="1">
    <citation type="submission" date="2013-09" db="EMBL/GenBank/DDBJ databases">
        <title>Corchorus capsularis genome sequencing.</title>
        <authorList>
            <person name="Alam M."/>
            <person name="Haque M.S."/>
            <person name="Islam M.S."/>
            <person name="Emdad E.M."/>
            <person name="Islam M.M."/>
            <person name="Ahmed B."/>
            <person name="Halim A."/>
            <person name="Hossen Q.M.M."/>
            <person name="Hossain M.Z."/>
            <person name="Ahmed R."/>
            <person name="Khan M.M."/>
            <person name="Islam R."/>
            <person name="Rashid M.M."/>
            <person name="Khan S.A."/>
            <person name="Rahman M.S."/>
            <person name="Alam M."/>
        </authorList>
    </citation>
    <scope>NUCLEOTIDE SEQUENCE [LARGE SCALE GENOMIC DNA]</scope>
    <source>
        <strain evidence="4">cv. CVL-1</strain>
        <tissue evidence="3">Whole seedling</tissue>
    </source>
</reference>
<dbReference type="CDD" id="cd06257">
    <property type="entry name" value="DnaJ"/>
    <property type="match status" value="1"/>
</dbReference>
<dbReference type="EMBL" id="AWWV01012235">
    <property type="protein sequence ID" value="OMO68170.1"/>
    <property type="molecule type" value="Genomic_DNA"/>
</dbReference>
<dbReference type="OrthoDB" id="10250354at2759"/>
<dbReference type="PANTHER" id="PTHR45090:SF8">
    <property type="entry name" value="J DOMAIN-CONTAINING PROTEIN"/>
    <property type="match status" value="1"/>
</dbReference>
<evidence type="ECO:0000313" key="3">
    <source>
        <dbReference type="EMBL" id="OMO68170.1"/>
    </source>
</evidence>
<feature type="compositionally biased region" description="Basic and acidic residues" evidence="1">
    <location>
        <begin position="170"/>
        <end position="179"/>
    </location>
</feature>
<dbReference type="Gramene" id="OMO68170">
    <property type="protein sequence ID" value="OMO68170"/>
    <property type="gene ID" value="CCACVL1_20051"/>
</dbReference>
<feature type="region of interest" description="Disordered" evidence="1">
    <location>
        <begin position="156"/>
        <end position="179"/>
    </location>
</feature>
<dbReference type="PANTHER" id="PTHR45090">
    <property type="entry name" value="CHAPERONE PROTEIN DNAJ 20 CHLOROPLASTIC"/>
    <property type="match status" value="1"/>
</dbReference>
<dbReference type="STRING" id="210143.A0A1R3HCV5"/>
<sequence>MNCSFSSSLSNAKPFLSHGAKSHKPQRKPVFIAFSRSRVSEQENQSPNLYKVLSLNSNQASVEEIKKAYRTMARQYHPDVCDPSKKEESTRMFVRLHAAYKTLSDPVLREEYDCRLSSRNSQGAIRPRPDFAYQCSRNRWQEQIHELKRRSNCRMNMTQKEASWGSRMRAKNDSQTKDS</sequence>